<dbReference type="GO" id="GO:0070037">
    <property type="term" value="F:rRNA (pseudouridine) methyltransferase activity"/>
    <property type="evidence" value="ECO:0007669"/>
    <property type="project" value="InterPro"/>
</dbReference>
<keyword evidence="11" id="KW-1185">Reference proteome</keyword>
<dbReference type="InterPro" id="IPR029028">
    <property type="entry name" value="Alpha/beta_knot_MTases"/>
</dbReference>
<dbReference type="PANTHER" id="PTHR12636">
    <property type="entry name" value="NEP1/MRA1"/>
    <property type="match status" value="1"/>
</dbReference>
<evidence type="ECO:0000256" key="1">
    <source>
        <dbReference type="ARBA" id="ARBA00008115"/>
    </source>
</evidence>
<dbReference type="Pfam" id="PF03587">
    <property type="entry name" value="EMG1"/>
    <property type="match status" value="1"/>
</dbReference>
<evidence type="ECO:0000256" key="2">
    <source>
        <dbReference type="ARBA" id="ARBA00022517"/>
    </source>
</evidence>
<evidence type="ECO:0000256" key="5">
    <source>
        <dbReference type="ARBA" id="ARBA00022679"/>
    </source>
</evidence>
<keyword evidence="4" id="KW-0489">Methyltransferase</keyword>
<evidence type="ECO:0000256" key="8">
    <source>
        <dbReference type="ARBA" id="ARBA00022884"/>
    </source>
</evidence>
<dbReference type="InterPro" id="IPR029026">
    <property type="entry name" value="tRNA_m1G_MTases_N"/>
</dbReference>
<dbReference type="SUPFAM" id="SSF75217">
    <property type="entry name" value="alpha/beta knot"/>
    <property type="match status" value="1"/>
</dbReference>
<dbReference type="GO" id="GO:0032040">
    <property type="term" value="C:small-subunit processome"/>
    <property type="evidence" value="ECO:0007669"/>
    <property type="project" value="TreeGrafter"/>
</dbReference>
<dbReference type="AlphaFoldDB" id="A0A7R9A7P1"/>
<evidence type="ECO:0000313" key="10">
    <source>
        <dbReference type="EMBL" id="CAD7247479.1"/>
    </source>
</evidence>
<dbReference type="GO" id="GO:0019843">
    <property type="term" value="F:rRNA binding"/>
    <property type="evidence" value="ECO:0007669"/>
    <property type="project" value="UniProtKB-KW"/>
</dbReference>
<feature type="compositionally biased region" description="Basic and acidic residues" evidence="9">
    <location>
        <begin position="7"/>
        <end position="17"/>
    </location>
</feature>
<keyword evidence="3" id="KW-0698">rRNA processing</keyword>
<evidence type="ECO:0000256" key="6">
    <source>
        <dbReference type="ARBA" id="ARBA00022691"/>
    </source>
</evidence>
<accession>A0A7R9A7P1</accession>
<name>A0A7R9A7P1_9CRUS</name>
<sequence length="171" mass="19052">MPRKRRHEDDGEKDLPPRHLTNPHQTNQQKRLIVVLENAHLDVIKVGVCSQGACIKRFAGLMVQLLHKLSIKSTENSIKLLKVIKNPVTDYLPAGCKKIGTSYQAKELVRPRDLITPGMKEPVVYVVGAMAHGKVNVDYTEKEVAISEYPLSAALTCTKLLNAFEDAWGIT</sequence>
<proteinExistence type="inferred from homology"/>
<dbReference type="InterPro" id="IPR005304">
    <property type="entry name" value="Rbsml_bgen_MeTrfase_EMG1/NEP1"/>
</dbReference>
<keyword evidence="8" id="KW-0694">RNA-binding</keyword>
<keyword evidence="6" id="KW-0949">S-adenosyl-L-methionine</keyword>
<dbReference type="EMBL" id="LR900983">
    <property type="protein sequence ID" value="CAD7247479.1"/>
    <property type="molecule type" value="Genomic_DNA"/>
</dbReference>
<evidence type="ECO:0000256" key="9">
    <source>
        <dbReference type="SAM" id="MobiDB-lite"/>
    </source>
</evidence>
<gene>
    <name evidence="10" type="ORF">DSTB1V02_LOCUS7310</name>
</gene>
<dbReference type="EMBL" id="CAJPEV010001466">
    <property type="protein sequence ID" value="CAG0892818.1"/>
    <property type="molecule type" value="Genomic_DNA"/>
</dbReference>
<protein>
    <recommendedName>
        <fullName evidence="12">Ribosomal RNA small subunit methyltransferase NEP1</fullName>
    </recommendedName>
</protein>
<keyword evidence="5" id="KW-0808">Transferase</keyword>
<dbReference type="Gene3D" id="3.40.1280.10">
    <property type="match status" value="1"/>
</dbReference>
<dbReference type="Proteomes" id="UP000677054">
    <property type="component" value="Unassembled WGS sequence"/>
</dbReference>
<dbReference type="PANTHER" id="PTHR12636:SF5">
    <property type="entry name" value="RIBOSOMAL RNA SMALL SUBUNIT METHYLTRANSFERASE NEP1"/>
    <property type="match status" value="1"/>
</dbReference>
<evidence type="ECO:0008006" key="12">
    <source>
        <dbReference type="Google" id="ProtNLM"/>
    </source>
</evidence>
<organism evidence="10">
    <name type="scientific">Darwinula stevensoni</name>
    <dbReference type="NCBI Taxonomy" id="69355"/>
    <lineage>
        <taxon>Eukaryota</taxon>
        <taxon>Metazoa</taxon>
        <taxon>Ecdysozoa</taxon>
        <taxon>Arthropoda</taxon>
        <taxon>Crustacea</taxon>
        <taxon>Oligostraca</taxon>
        <taxon>Ostracoda</taxon>
        <taxon>Podocopa</taxon>
        <taxon>Podocopida</taxon>
        <taxon>Darwinulocopina</taxon>
        <taxon>Darwinuloidea</taxon>
        <taxon>Darwinulidae</taxon>
        <taxon>Darwinula</taxon>
    </lineage>
</organism>
<evidence type="ECO:0000313" key="11">
    <source>
        <dbReference type="Proteomes" id="UP000677054"/>
    </source>
</evidence>
<evidence type="ECO:0000256" key="3">
    <source>
        <dbReference type="ARBA" id="ARBA00022552"/>
    </source>
</evidence>
<dbReference type="GO" id="GO:0070475">
    <property type="term" value="P:rRNA base methylation"/>
    <property type="evidence" value="ECO:0007669"/>
    <property type="project" value="InterPro"/>
</dbReference>
<dbReference type="OrthoDB" id="269804at2759"/>
<evidence type="ECO:0000256" key="7">
    <source>
        <dbReference type="ARBA" id="ARBA00022730"/>
    </source>
</evidence>
<keyword evidence="2" id="KW-0690">Ribosome biogenesis</keyword>
<comment type="similarity">
    <text evidence="1">Belongs to the class IV-like SAM-binding methyltransferase superfamily. RNA methyltransferase NEP1 family.</text>
</comment>
<evidence type="ECO:0000256" key="4">
    <source>
        <dbReference type="ARBA" id="ARBA00022603"/>
    </source>
</evidence>
<reference evidence="10" key="1">
    <citation type="submission" date="2020-11" db="EMBL/GenBank/DDBJ databases">
        <authorList>
            <person name="Tran Van P."/>
        </authorList>
    </citation>
    <scope>NUCLEOTIDE SEQUENCE</scope>
</reference>
<feature type="region of interest" description="Disordered" evidence="9">
    <location>
        <begin position="1"/>
        <end position="26"/>
    </location>
</feature>
<keyword evidence="7" id="KW-0699">rRNA-binding</keyword>